<dbReference type="OrthoDB" id="408631at2759"/>
<organism evidence="3 4">
    <name type="scientific">Olea europaea subsp. europaea</name>
    <dbReference type="NCBI Taxonomy" id="158383"/>
    <lineage>
        <taxon>Eukaryota</taxon>
        <taxon>Viridiplantae</taxon>
        <taxon>Streptophyta</taxon>
        <taxon>Embryophyta</taxon>
        <taxon>Tracheophyta</taxon>
        <taxon>Spermatophyta</taxon>
        <taxon>Magnoliopsida</taxon>
        <taxon>eudicotyledons</taxon>
        <taxon>Gunneridae</taxon>
        <taxon>Pentapetalae</taxon>
        <taxon>asterids</taxon>
        <taxon>lamiids</taxon>
        <taxon>Lamiales</taxon>
        <taxon>Oleaceae</taxon>
        <taxon>Oleeae</taxon>
        <taxon>Olea</taxon>
    </lineage>
</organism>
<feature type="domain" description="Alpha/beta hydrolase fold-3" evidence="2">
    <location>
        <begin position="76"/>
        <end position="215"/>
    </location>
</feature>
<comment type="caution">
    <text evidence="3">The sequence shown here is derived from an EMBL/GenBank/DDBJ whole genome shotgun (WGS) entry which is preliminary data.</text>
</comment>
<dbReference type="Gene3D" id="3.40.50.1820">
    <property type="entry name" value="alpha/beta hydrolase"/>
    <property type="match status" value="1"/>
</dbReference>
<proteinExistence type="inferred from homology"/>
<dbReference type="InterPro" id="IPR050466">
    <property type="entry name" value="Carboxylest/Gibb_receptor"/>
</dbReference>
<evidence type="ECO:0000313" key="3">
    <source>
        <dbReference type="EMBL" id="CAA3019842.1"/>
    </source>
</evidence>
<dbReference type="PANTHER" id="PTHR23024">
    <property type="entry name" value="ARYLACETAMIDE DEACETYLASE"/>
    <property type="match status" value="1"/>
</dbReference>
<dbReference type="Proteomes" id="UP000594638">
    <property type="component" value="Unassembled WGS sequence"/>
</dbReference>
<reference evidence="3 4" key="1">
    <citation type="submission" date="2019-12" db="EMBL/GenBank/DDBJ databases">
        <authorList>
            <person name="Alioto T."/>
            <person name="Alioto T."/>
            <person name="Gomez Garrido J."/>
        </authorList>
    </citation>
    <scope>NUCLEOTIDE SEQUENCE [LARGE SCALE GENOMIC DNA]</scope>
</reference>
<protein>
    <submittedName>
        <fullName evidence="3">2-hydroxyisoflavanone dehydratase-like</fullName>
    </submittedName>
</protein>
<dbReference type="Pfam" id="PF07859">
    <property type="entry name" value="Abhydrolase_3"/>
    <property type="match status" value="1"/>
</dbReference>
<dbReference type="InterPro" id="IPR029058">
    <property type="entry name" value="AB_hydrolase_fold"/>
</dbReference>
<dbReference type="PANTHER" id="PTHR23024:SF551">
    <property type="entry name" value="2-HYDROXYISOFLAVANONE DEHYDRATASE-LIKE"/>
    <property type="match status" value="1"/>
</dbReference>
<gene>
    <name evidence="3" type="ORF">OLEA9_A049281</name>
</gene>
<evidence type="ECO:0000256" key="1">
    <source>
        <dbReference type="ARBA" id="ARBA00010515"/>
    </source>
</evidence>
<keyword evidence="4" id="KW-1185">Reference proteome</keyword>
<dbReference type="EMBL" id="CACTIH010009031">
    <property type="protein sequence ID" value="CAA3019842.1"/>
    <property type="molecule type" value="Genomic_DNA"/>
</dbReference>
<evidence type="ECO:0000313" key="4">
    <source>
        <dbReference type="Proteomes" id="UP000594638"/>
    </source>
</evidence>
<dbReference type="SUPFAM" id="SSF53474">
    <property type="entry name" value="alpha/beta-Hydrolases"/>
    <property type="match status" value="1"/>
</dbReference>
<dbReference type="InterPro" id="IPR013094">
    <property type="entry name" value="AB_hydrolase_3"/>
</dbReference>
<accession>A0A8S0ULM4</accession>
<dbReference type="AlphaFoldDB" id="A0A8S0ULM4"/>
<evidence type="ECO:0000259" key="2">
    <source>
        <dbReference type="Pfam" id="PF07859"/>
    </source>
</evidence>
<sequence>MASNTTKEVLHDLSPLVKVYKDGFVERLMDPPNVPPSPETPTTDVASKDIVISLEVKARLYLPKLTKPTRNSPFYDSARGNIAHNIVLRAGEEPFPGNVKFLGLLLSHSYFWGSKPIGRESKEDLNGFAFNVWMCIYPSAPGGIDHRGIDNPMINPFAEDTPNLSGLACSWLLVCLAEKDAFTPRGILYAETVKESGWNGEMQLVVVDGEVHCFHVYDPHTEKAKNLIKQLAAFISQ</sequence>
<dbReference type="GO" id="GO:0016787">
    <property type="term" value="F:hydrolase activity"/>
    <property type="evidence" value="ECO:0007669"/>
    <property type="project" value="InterPro"/>
</dbReference>
<name>A0A8S0ULM4_OLEEU</name>
<comment type="similarity">
    <text evidence="1">Belongs to the 'GDXG' lipolytic enzyme family.</text>
</comment>
<dbReference type="Gramene" id="OE9A049281T1">
    <property type="protein sequence ID" value="OE9A049281C1"/>
    <property type="gene ID" value="OE9A049281"/>
</dbReference>